<dbReference type="Proteomes" id="UP000595140">
    <property type="component" value="Unassembled WGS sequence"/>
</dbReference>
<organism evidence="1 2">
    <name type="scientific">Cuscuta campestris</name>
    <dbReference type="NCBI Taxonomy" id="132261"/>
    <lineage>
        <taxon>Eukaryota</taxon>
        <taxon>Viridiplantae</taxon>
        <taxon>Streptophyta</taxon>
        <taxon>Embryophyta</taxon>
        <taxon>Tracheophyta</taxon>
        <taxon>Spermatophyta</taxon>
        <taxon>Magnoliopsida</taxon>
        <taxon>eudicotyledons</taxon>
        <taxon>Gunneridae</taxon>
        <taxon>Pentapetalae</taxon>
        <taxon>asterids</taxon>
        <taxon>lamiids</taxon>
        <taxon>Solanales</taxon>
        <taxon>Convolvulaceae</taxon>
        <taxon>Cuscuteae</taxon>
        <taxon>Cuscuta</taxon>
        <taxon>Cuscuta subgen. Grammica</taxon>
        <taxon>Cuscuta sect. Cleistogrammica</taxon>
    </lineage>
</organism>
<protein>
    <submittedName>
        <fullName evidence="1">Uncharacterized protein</fullName>
    </submittedName>
</protein>
<name>A0A484KUF2_9ASTE</name>
<accession>A0A484KUF2</accession>
<sequence length="104" mass="11708">MLKFCEGVPGGCEQLDVFKQMLLEKSFIFKVEVKTANFNDFEPSYNVNDICFNDRIIAKFMELHSSFFSPQTDKTIGYSTDGKTNTQVLPVDNVSSCVKSSDTT</sequence>
<dbReference type="AlphaFoldDB" id="A0A484KUF2"/>
<keyword evidence="2" id="KW-1185">Reference proteome</keyword>
<evidence type="ECO:0000313" key="1">
    <source>
        <dbReference type="EMBL" id="VFQ69661.1"/>
    </source>
</evidence>
<gene>
    <name evidence="1" type="ORF">CCAM_LOCUS11437</name>
</gene>
<dbReference type="EMBL" id="OOIL02000813">
    <property type="protein sequence ID" value="VFQ69661.1"/>
    <property type="molecule type" value="Genomic_DNA"/>
</dbReference>
<dbReference type="OrthoDB" id="1924490at2759"/>
<evidence type="ECO:0000313" key="2">
    <source>
        <dbReference type="Proteomes" id="UP000595140"/>
    </source>
</evidence>
<reference evidence="1 2" key="1">
    <citation type="submission" date="2018-04" db="EMBL/GenBank/DDBJ databases">
        <authorList>
            <person name="Vogel A."/>
        </authorList>
    </citation>
    <scope>NUCLEOTIDE SEQUENCE [LARGE SCALE GENOMIC DNA]</scope>
</reference>
<proteinExistence type="predicted"/>